<dbReference type="Proteomes" id="UP000317940">
    <property type="component" value="Unassembled WGS sequence"/>
</dbReference>
<feature type="compositionally biased region" description="Low complexity" evidence="1">
    <location>
        <begin position="15"/>
        <end position="24"/>
    </location>
</feature>
<sequence>MTDHREIEPVGPQEGAPGAPDASDAPGSIDLIAAALRRDAADLDVYAQVLTGTLAEALPADAVTVERKRSLADRMAGRPGRIERLEVFMDDQRLVLSVANGRPNGEVCRVVRGVVLSRRPVPLDEWARELAAAVTTRARSDARARSALERLVLGD</sequence>
<dbReference type="EMBL" id="VIWT01000005">
    <property type="protein sequence ID" value="TWF73827.1"/>
    <property type="molecule type" value="Genomic_DNA"/>
</dbReference>
<keyword evidence="3" id="KW-1185">Reference proteome</keyword>
<name>A0A561SG94_9ACTN</name>
<gene>
    <name evidence="2" type="ORF">FHX73_15454</name>
</gene>
<comment type="caution">
    <text evidence="2">The sequence shown here is derived from an EMBL/GenBank/DDBJ whole genome shotgun (WGS) entry which is preliminary data.</text>
</comment>
<dbReference type="RefSeq" id="WP_246214156.1">
    <property type="nucleotide sequence ID" value="NZ_BAAAMZ010000001.1"/>
</dbReference>
<protein>
    <submittedName>
        <fullName evidence="2">Uncharacterized protein</fullName>
    </submittedName>
</protein>
<evidence type="ECO:0000313" key="3">
    <source>
        <dbReference type="Proteomes" id="UP000317940"/>
    </source>
</evidence>
<feature type="region of interest" description="Disordered" evidence="1">
    <location>
        <begin position="1"/>
        <end position="24"/>
    </location>
</feature>
<accession>A0A561SG94</accession>
<reference evidence="2 3" key="1">
    <citation type="submission" date="2019-06" db="EMBL/GenBank/DDBJ databases">
        <title>Sequencing the genomes of 1000 actinobacteria strains.</title>
        <authorList>
            <person name="Klenk H.-P."/>
        </authorList>
    </citation>
    <scope>NUCLEOTIDE SEQUENCE [LARGE SCALE GENOMIC DNA]</scope>
    <source>
        <strain evidence="2 3">DSM 44826</strain>
    </source>
</reference>
<dbReference type="AlphaFoldDB" id="A0A561SG94"/>
<evidence type="ECO:0000313" key="2">
    <source>
        <dbReference type="EMBL" id="TWF73827.1"/>
    </source>
</evidence>
<organism evidence="2 3">
    <name type="scientific">Kitasatospora viridis</name>
    <dbReference type="NCBI Taxonomy" id="281105"/>
    <lineage>
        <taxon>Bacteria</taxon>
        <taxon>Bacillati</taxon>
        <taxon>Actinomycetota</taxon>
        <taxon>Actinomycetes</taxon>
        <taxon>Kitasatosporales</taxon>
        <taxon>Streptomycetaceae</taxon>
        <taxon>Kitasatospora</taxon>
    </lineage>
</organism>
<proteinExistence type="predicted"/>
<evidence type="ECO:0000256" key="1">
    <source>
        <dbReference type="SAM" id="MobiDB-lite"/>
    </source>
</evidence>